<evidence type="ECO:0000256" key="7">
    <source>
        <dbReference type="ARBA" id="ARBA00044507"/>
    </source>
</evidence>
<keyword evidence="4 8" id="KW-0663">Pyridoxal phosphate</keyword>
<dbReference type="OrthoDB" id="9787096at2"/>
<evidence type="ECO:0000313" key="10">
    <source>
        <dbReference type="EMBL" id="AIH03521.1"/>
    </source>
</evidence>
<dbReference type="RefSeq" id="WP_038063329.1">
    <property type="nucleotide sequence ID" value="NZ_CP008796.1"/>
</dbReference>
<accession>A0A075WRN2</accession>
<keyword evidence="6 8" id="KW-0711">Selenium</keyword>
<gene>
    <name evidence="8" type="primary">selA</name>
    <name evidence="10" type="ORF">HL41_01020</name>
</gene>
<dbReference type="InterPro" id="IPR015421">
    <property type="entry name" value="PyrdxlP-dep_Trfase_major"/>
</dbReference>
<dbReference type="GO" id="GO:0005737">
    <property type="term" value="C:cytoplasm"/>
    <property type="evidence" value="ECO:0007669"/>
    <property type="project" value="UniProtKB-SubCell"/>
</dbReference>
<proteinExistence type="inferred from homology"/>
<feature type="modified residue" description="N6-(pyridoxal phosphate)lysine" evidence="8 9">
    <location>
        <position position="284"/>
    </location>
</feature>
<evidence type="ECO:0000256" key="8">
    <source>
        <dbReference type="HAMAP-Rule" id="MF_00423"/>
    </source>
</evidence>
<dbReference type="Gene3D" id="3.90.1150.180">
    <property type="match status" value="1"/>
</dbReference>
<evidence type="ECO:0000256" key="3">
    <source>
        <dbReference type="ARBA" id="ARBA00022679"/>
    </source>
</evidence>
<dbReference type="EMBL" id="CP008796">
    <property type="protein sequence ID" value="AIH03521.1"/>
    <property type="molecule type" value="Genomic_DNA"/>
</dbReference>
<dbReference type="PaxDb" id="289377-HL41_01020"/>
<dbReference type="PANTHER" id="PTHR32328:SF0">
    <property type="entry name" value="L-SERYL-TRNA(SEC) SELENIUM TRANSFERASE"/>
    <property type="match status" value="1"/>
</dbReference>
<dbReference type="GO" id="GO:0001717">
    <property type="term" value="P:conversion of seryl-tRNAsec to selenocys-tRNAsec"/>
    <property type="evidence" value="ECO:0007669"/>
    <property type="project" value="UniProtKB-UniRule"/>
</dbReference>
<keyword evidence="2 8" id="KW-0963">Cytoplasm</keyword>
<evidence type="ECO:0000256" key="4">
    <source>
        <dbReference type="ARBA" id="ARBA00022898"/>
    </source>
</evidence>
<evidence type="ECO:0000256" key="5">
    <source>
        <dbReference type="ARBA" id="ARBA00022917"/>
    </source>
</evidence>
<dbReference type="UniPathway" id="UPA00906">
    <property type="reaction ID" value="UER00896"/>
</dbReference>
<sequence length="460" mass="51708">MRIPSVNEVKQCLAHLYPQYPLSYFTEPARRVTALIREKWQKGELKDLTEERLIDLAKQVFEAYERPSLQRVINATGVVIHTNLGRAPLAEKAIQEIVKVARFYSNLEFNLEEGKRGNRYVHVEELLKEITGAEGALVVNNNASAVLIALNTLAFGKEVIVSRGELVEIGGSFRVPDVMKWSGCILREVGTTNKTHLYDYERAINENTGLLLKVHKSNFAIIGFTKEVSSEELVALGKKYNLPVMEDLGSGCLIDLSKYGYSKEPTVKEVLAAGVDVVTFSGDKLLGGPQAGIILGKKEFIEKIRKNPLNRALRIDKLTLAGLEATLRLYRDETLAIEHIPTLKMILTPKEKLKKSCLKLVRQLKKIGLQGFTFKMIESSGKTGGGSLPLLDLPSFVVGVYSEKFSPQRLQEFLRKNNPPIITRIEEDFLVIDPRCLFPEDYPEILRAFQRFKNEFEGSS</sequence>
<dbReference type="SUPFAM" id="SSF53383">
    <property type="entry name" value="PLP-dependent transferases"/>
    <property type="match status" value="1"/>
</dbReference>
<evidence type="ECO:0000313" key="11">
    <source>
        <dbReference type="Proteomes" id="UP000028481"/>
    </source>
</evidence>
<keyword evidence="5 8" id="KW-0648">Protein biosynthesis</keyword>
<dbReference type="EC" id="2.9.1.1" evidence="8"/>
<evidence type="ECO:0000256" key="1">
    <source>
        <dbReference type="ARBA" id="ARBA00001933"/>
    </source>
</evidence>
<name>A0A075WRN2_9BACT</name>
<dbReference type="PANTHER" id="PTHR32328">
    <property type="entry name" value="L-SERYL-TRNA(SEC) SELENIUM TRANSFERASE"/>
    <property type="match status" value="1"/>
</dbReference>
<dbReference type="AlphaFoldDB" id="A0A075WRN2"/>
<dbReference type="HOGENOM" id="CLU_038142_1_0_0"/>
<keyword evidence="11" id="KW-1185">Reference proteome</keyword>
<comment type="cofactor">
    <cofactor evidence="1 8 9">
        <name>pyridoxal 5'-phosphate</name>
        <dbReference type="ChEBI" id="CHEBI:597326"/>
    </cofactor>
</comment>
<dbReference type="GO" id="GO:0004125">
    <property type="term" value="F:L-seryl-tRNA(Sec) selenium transferase activity"/>
    <property type="evidence" value="ECO:0007669"/>
    <property type="project" value="UniProtKB-UniRule"/>
</dbReference>
<reference evidence="10 11" key="1">
    <citation type="journal article" date="2015" name="Genome Announc.">
        <title>Genome Sequence of a Sulfate-Reducing Thermophilic Bacterium, Thermodesulfobacterium commune DSM 2178T (Phylum Thermodesulfobacteria).</title>
        <authorList>
            <person name="Bhatnagar S."/>
            <person name="Badger J.H."/>
            <person name="Madupu R."/>
            <person name="Khouri H.M."/>
            <person name="O'Connor E.M."/>
            <person name="Robb F.T."/>
            <person name="Ward N.L."/>
            <person name="Eisen J.A."/>
        </authorList>
    </citation>
    <scope>NUCLEOTIDE SEQUENCE [LARGE SCALE GENOMIC DNA]</scope>
    <source>
        <strain evidence="10 11">DSM 2178</strain>
    </source>
</reference>
<dbReference type="STRING" id="289377.HL41_01020"/>
<evidence type="ECO:0000256" key="2">
    <source>
        <dbReference type="ARBA" id="ARBA00022490"/>
    </source>
</evidence>
<comment type="function">
    <text evidence="8">Converts seryl-tRNA(Sec) to selenocysteinyl-tRNA(Sec) required for selenoprotein biosynthesis.</text>
</comment>
<protein>
    <recommendedName>
        <fullName evidence="8">L-seryl-tRNA(Sec) selenium transferase</fullName>
        <ecNumber evidence="8">2.9.1.1</ecNumber>
    </recommendedName>
    <alternativeName>
        <fullName evidence="8">Selenocysteine synthase</fullName>
        <shortName evidence="8">Sec synthase</shortName>
    </alternativeName>
    <alternativeName>
        <fullName evidence="8">Selenocysteinyl-tRNA(Sec) synthase</fullName>
    </alternativeName>
</protein>
<dbReference type="GO" id="GO:0001514">
    <property type="term" value="P:selenocysteine incorporation"/>
    <property type="evidence" value="ECO:0007669"/>
    <property type="project" value="UniProtKB-UniRule"/>
</dbReference>
<comment type="catalytic activity">
    <reaction evidence="8">
        <text>L-seryl-tRNA(Sec) + selenophosphate + H(+) = L-selenocysteinyl-tRNA(Sec) + phosphate</text>
        <dbReference type="Rhea" id="RHEA:22728"/>
        <dbReference type="Rhea" id="RHEA-COMP:9742"/>
        <dbReference type="Rhea" id="RHEA-COMP:9743"/>
        <dbReference type="ChEBI" id="CHEBI:15378"/>
        <dbReference type="ChEBI" id="CHEBI:16144"/>
        <dbReference type="ChEBI" id="CHEBI:43474"/>
        <dbReference type="ChEBI" id="CHEBI:78533"/>
        <dbReference type="ChEBI" id="CHEBI:78573"/>
        <dbReference type="EC" id="2.9.1.1"/>
    </reaction>
</comment>
<dbReference type="InterPro" id="IPR015424">
    <property type="entry name" value="PyrdxlP-dep_Trfase"/>
</dbReference>
<evidence type="ECO:0000256" key="9">
    <source>
        <dbReference type="PIRSR" id="PIRSR618319-50"/>
    </source>
</evidence>
<dbReference type="Gene3D" id="3.40.640.10">
    <property type="entry name" value="Type I PLP-dependent aspartate aminotransferase-like (Major domain)"/>
    <property type="match status" value="1"/>
</dbReference>
<dbReference type="InterPro" id="IPR018319">
    <property type="entry name" value="SelA-like"/>
</dbReference>
<dbReference type="HAMAP" id="MF_00423">
    <property type="entry name" value="SelA"/>
    <property type="match status" value="1"/>
</dbReference>
<dbReference type="FunFam" id="3.40.640.10:FF:000028">
    <property type="entry name" value="L-seryl-tRNA(Sec) selenium transferase"/>
    <property type="match status" value="1"/>
</dbReference>
<dbReference type="InterPro" id="IPR004534">
    <property type="entry name" value="SelA_trans"/>
</dbReference>
<comment type="pathway">
    <text evidence="8">Aminoacyl-tRNA biosynthesis; selenocysteinyl-tRNA(Sec) biosynthesis; selenocysteinyl-tRNA(Sec) from L-seryl-tRNA(Sec) (bacterial route): step 1/1.</text>
</comment>
<comment type="subcellular location">
    <subcellularLocation>
        <location evidence="8">Cytoplasm</location>
    </subcellularLocation>
</comment>
<dbReference type="KEGG" id="tcm:HL41_01020"/>
<dbReference type="eggNOG" id="COG1921">
    <property type="taxonomic scope" value="Bacteria"/>
</dbReference>
<dbReference type="Proteomes" id="UP000028481">
    <property type="component" value="Chromosome"/>
</dbReference>
<dbReference type="NCBIfam" id="TIGR00474">
    <property type="entry name" value="selA"/>
    <property type="match status" value="1"/>
</dbReference>
<dbReference type="Pfam" id="PF03841">
    <property type="entry name" value="SelA"/>
    <property type="match status" value="1"/>
</dbReference>
<keyword evidence="3 8" id="KW-0808">Transferase</keyword>
<evidence type="ECO:0000256" key="6">
    <source>
        <dbReference type="ARBA" id="ARBA00023266"/>
    </source>
</evidence>
<comment type="similarity">
    <text evidence="7 8">Belongs to the SelA family.</text>
</comment>
<organism evidence="10 11">
    <name type="scientific">Thermodesulfobacterium commune DSM 2178</name>
    <dbReference type="NCBI Taxonomy" id="289377"/>
    <lineage>
        <taxon>Bacteria</taxon>
        <taxon>Pseudomonadati</taxon>
        <taxon>Thermodesulfobacteriota</taxon>
        <taxon>Thermodesulfobacteria</taxon>
        <taxon>Thermodesulfobacteriales</taxon>
        <taxon>Thermodesulfobacteriaceae</taxon>
        <taxon>Thermodesulfobacterium</taxon>
    </lineage>
</organism>